<dbReference type="Proteomes" id="UP000825890">
    <property type="component" value="Unassembled WGS sequence"/>
</dbReference>
<protein>
    <submittedName>
        <fullName evidence="2">Uncharacterized protein</fullName>
    </submittedName>
</protein>
<dbReference type="EMBL" id="BOLY01000006">
    <property type="protein sequence ID" value="GIZ46469.1"/>
    <property type="molecule type" value="Genomic_DNA"/>
</dbReference>
<dbReference type="GeneID" id="68295170"/>
<feature type="compositionally biased region" description="Basic and acidic residues" evidence="1">
    <location>
        <begin position="641"/>
        <end position="657"/>
    </location>
</feature>
<feature type="compositionally biased region" description="Basic and acidic residues" evidence="1">
    <location>
        <begin position="234"/>
        <end position="243"/>
    </location>
</feature>
<dbReference type="RefSeq" id="XP_044660956.1">
    <property type="nucleotide sequence ID" value="XM_044805021.1"/>
</dbReference>
<feature type="compositionally biased region" description="Basic and acidic residues" evidence="1">
    <location>
        <begin position="43"/>
        <end position="56"/>
    </location>
</feature>
<comment type="caution">
    <text evidence="2">The sequence shown here is derived from an EMBL/GenBank/DDBJ whole genome shotgun (WGS) entry which is preliminary data.</text>
</comment>
<feature type="region of interest" description="Disordered" evidence="1">
    <location>
        <begin position="175"/>
        <end position="199"/>
    </location>
</feature>
<feature type="compositionally biased region" description="Polar residues" evidence="1">
    <location>
        <begin position="189"/>
        <end position="199"/>
    </location>
</feature>
<organism evidence="2 3">
    <name type="scientific">Cercospora kikuchii</name>
    <dbReference type="NCBI Taxonomy" id="84275"/>
    <lineage>
        <taxon>Eukaryota</taxon>
        <taxon>Fungi</taxon>
        <taxon>Dikarya</taxon>
        <taxon>Ascomycota</taxon>
        <taxon>Pezizomycotina</taxon>
        <taxon>Dothideomycetes</taxon>
        <taxon>Dothideomycetidae</taxon>
        <taxon>Mycosphaerellales</taxon>
        <taxon>Mycosphaerellaceae</taxon>
        <taxon>Cercospora</taxon>
    </lineage>
</organism>
<feature type="compositionally biased region" description="Basic and acidic residues" evidence="1">
    <location>
        <begin position="464"/>
        <end position="486"/>
    </location>
</feature>
<feature type="compositionally biased region" description="Acidic residues" evidence="1">
    <location>
        <begin position="498"/>
        <end position="513"/>
    </location>
</feature>
<reference evidence="2 3" key="1">
    <citation type="submission" date="2021-01" db="EMBL/GenBank/DDBJ databases">
        <title>Cercospora kikuchii MAFF 305040 whole genome shotgun sequence.</title>
        <authorList>
            <person name="Kashiwa T."/>
            <person name="Suzuki T."/>
        </authorList>
    </citation>
    <scope>NUCLEOTIDE SEQUENCE [LARGE SCALE GENOMIC DNA]</scope>
    <source>
        <strain evidence="2 3">MAFF 305040</strain>
    </source>
</reference>
<proteinExistence type="predicted"/>
<feature type="region of interest" description="Disordered" evidence="1">
    <location>
        <begin position="498"/>
        <end position="785"/>
    </location>
</feature>
<feature type="compositionally biased region" description="Acidic residues" evidence="1">
    <location>
        <begin position="602"/>
        <end position="619"/>
    </location>
</feature>
<feature type="compositionally biased region" description="Low complexity" evidence="1">
    <location>
        <begin position="9"/>
        <end position="23"/>
    </location>
</feature>
<feature type="compositionally biased region" description="Acidic residues" evidence="1">
    <location>
        <begin position="695"/>
        <end position="721"/>
    </location>
</feature>
<feature type="compositionally biased region" description="Acidic residues" evidence="1">
    <location>
        <begin position="765"/>
        <end position="776"/>
    </location>
</feature>
<feature type="compositionally biased region" description="Acidic residues" evidence="1">
    <location>
        <begin position="732"/>
        <end position="747"/>
    </location>
</feature>
<sequence length="785" mass="85480">MATFASLTMPPMEEAMEMSSPAPGQQYDGDIDIVFDDYPAETVPHDDDHMSEDGDMMRPGTAATDDLMADVEHANVTSVPTIIEEEMQDSDDATQPAEEQMDDEELIDYEDDEMYVGNPAEGQPGEDVQIAEQAQSVAPVVSTVPAEESVPAPLEASVEHEPAVKEIVQVSGDVAAETVPEPQTEHTETVSTSAEDSNISQSEAVHNDFVEQADSVGQGATEADATYSVVSEPKTAETGDDAKLPQQQELEATAEEESLRQEADDPAIKPAPLLPGTIDVSGTLVPEGPPTPTDWTLHAISIQYRDHMWPLFKSRSQPDGLLKDDNLLNVSLSDLISELRGRLELKLDEDDSIAESRELVLNFEIFGLMVAESSVHASAASLNDVLSVYLKLHDNVGIPEHDAPPLLITLTTQLNFSNSIATLKHLAETGAGLPVVENEEEENEYAEEAEGTQAEVHQVQPEASTHEDVDDHFEDQDHQQLPEDHAGEGEYNQEYDYQEEEPVNDGEETEAPEYYETHEQEADEYDEAYQPSAEENLEADGAAAENAVKSRLRATDYEGAVDPESHTSSAAVSAAAAHDTTELYENPGDDDTSPPLNQDSTEIAEDAADADGLLEEAEDQGVVASDPYALEFDNEDFSYEGDERYRGSDADAQHNPDENDDQEGTVTATAAAELGHDEAEGLISTANGELHHAEEEQDFDPAFDLLDDDGNEPFDHDEESAEAVPPVQPLEHDEDDIGFDLDDDEDAPTTPTTLTPRQGKRSLDEAADEDHIDFDEPELKKARAD</sequence>
<feature type="compositionally biased region" description="Basic and acidic residues" evidence="1">
    <location>
        <begin position="257"/>
        <end position="267"/>
    </location>
</feature>
<accession>A0A9P3FK41</accession>
<feature type="region of interest" description="Disordered" evidence="1">
    <location>
        <begin position="217"/>
        <end position="289"/>
    </location>
</feature>
<dbReference type="OrthoDB" id="5339076at2759"/>
<feature type="region of interest" description="Disordered" evidence="1">
    <location>
        <begin position="1"/>
        <end position="61"/>
    </location>
</feature>
<feature type="compositionally biased region" description="Low complexity" evidence="1">
    <location>
        <begin position="568"/>
        <end position="577"/>
    </location>
</feature>
<gene>
    <name evidence="2" type="ORF">CKM354_000959500</name>
</gene>
<feature type="compositionally biased region" description="Acidic residues" evidence="1">
    <location>
        <begin position="437"/>
        <end position="450"/>
    </location>
</feature>
<feature type="region of interest" description="Disordered" evidence="1">
    <location>
        <begin position="432"/>
        <end position="486"/>
    </location>
</feature>
<dbReference type="Pfam" id="PF10336">
    <property type="entry name" value="DUF2420"/>
    <property type="match status" value="1"/>
</dbReference>
<evidence type="ECO:0000313" key="3">
    <source>
        <dbReference type="Proteomes" id="UP000825890"/>
    </source>
</evidence>
<dbReference type="InterPro" id="IPR018822">
    <property type="entry name" value="UPF0646"/>
</dbReference>
<evidence type="ECO:0000256" key="1">
    <source>
        <dbReference type="SAM" id="MobiDB-lite"/>
    </source>
</evidence>
<dbReference type="AlphaFoldDB" id="A0A9P3FK41"/>
<keyword evidence="3" id="KW-1185">Reference proteome</keyword>
<feature type="compositionally biased region" description="Acidic residues" evidence="1">
    <location>
        <begin position="29"/>
        <end position="39"/>
    </location>
</feature>
<name>A0A9P3FK41_9PEZI</name>
<evidence type="ECO:0000313" key="2">
    <source>
        <dbReference type="EMBL" id="GIZ46469.1"/>
    </source>
</evidence>